<evidence type="ECO:0000256" key="8">
    <source>
        <dbReference type="SAM" id="MobiDB-lite"/>
    </source>
</evidence>
<reference evidence="11" key="1">
    <citation type="journal article" date="2014" name="Int. J. Syst. Evol. Microbiol.">
        <title>Complete genome sequence of Corynebacterium casei LMG S-19264T (=DSM 44701T), isolated from a smear-ripened cheese.</title>
        <authorList>
            <consortium name="US DOE Joint Genome Institute (JGI-PGF)"/>
            <person name="Walter F."/>
            <person name="Albersmeier A."/>
            <person name="Kalinowski J."/>
            <person name="Ruckert C."/>
        </authorList>
    </citation>
    <scope>NUCLEOTIDE SEQUENCE</scope>
    <source>
        <strain evidence="11">CGMCC 4.7201</strain>
    </source>
</reference>
<evidence type="ECO:0000256" key="9">
    <source>
        <dbReference type="SAM" id="Phobius"/>
    </source>
</evidence>
<dbReference type="PROSITE" id="PS00107">
    <property type="entry name" value="PROTEIN_KINASE_ATP"/>
    <property type="match status" value="1"/>
</dbReference>
<evidence type="ECO:0000313" key="11">
    <source>
        <dbReference type="EMBL" id="GGO89976.1"/>
    </source>
</evidence>
<keyword evidence="9" id="KW-0472">Membrane</keyword>
<feature type="region of interest" description="Disordered" evidence="8">
    <location>
        <begin position="270"/>
        <end position="303"/>
    </location>
</feature>
<feature type="region of interest" description="Disordered" evidence="8">
    <location>
        <begin position="340"/>
        <end position="393"/>
    </location>
</feature>
<dbReference type="AlphaFoldDB" id="A0A917ZQS1"/>
<evidence type="ECO:0000256" key="3">
    <source>
        <dbReference type="ARBA" id="ARBA00022679"/>
    </source>
</evidence>
<dbReference type="EMBL" id="BMMS01000014">
    <property type="protein sequence ID" value="GGO89976.1"/>
    <property type="molecule type" value="Genomic_DNA"/>
</dbReference>
<dbReference type="InterPro" id="IPR011009">
    <property type="entry name" value="Kinase-like_dom_sf"/>
</dbReference>
<organism evidence="11 12">
    <name type="scientific">Wenjunlia tyrosinilytica</name>
    <dbReference type="NCBI Taxonomy" id="1544741"/>
    <lineage>
        <taxon>Bacteria</taxon>
        <taxon>Bacillati</taxon>
        <taxon>Actinomycetota</taxon>
        <taxon>Actinomycetes</taxon>
        <taxon>Kitasatosporales</taxon>
        <taxon>Streptomycetaceae</taxon>
        <taxon>Wenjunlia</taxon>
    </lineage>
</organism>
<dbReference type="PANTHER" id="PTHR43289:SF6">
    <property type="entry name" value="SERINE_THREONINE-PROTEIN KINASE NEKL-3"/>
    <property type="match status" value="1"/>
</dbReference>
<keyword evidence="3" id="KW-0808">Transferase</keyword>
<evidence type="ECO:0000256" key="4">
    <source>
        <dbReference type="ARBA" id="ARBA00022741"/>
    </source>
</evidence>
<keyword evidence="12" id="KW-1185">Reference proteome</keyword>
<evidence type="ECO:0000259" key="10">
    <source>
        <dbReference type="PROSITE" id="PS50011"/>
    </source>
</evidence>
<proteinExistence type="predicted"/>
<keyword evidence="9" id="KW-1133">Transmembrane helix</keyword>
<dbReference type="EC" id="2.7.11.1" evidence="1"/>
<evidence type="ECO:0000256" key="1">
    <source>
        <dbReference type="ARBA" id="ARBA00012513"/>
    </source>
</evidence>
<name>A0A917ZQS1_9ACTN</name>
<comment type="caution">
    <text evidence="11">The sequence shown here is derived from an EMBL/GenBank/DDBJ whole genome shotgun (WGS) entry which is preliminary data.</text>
</comment>
<feature type="domain" description="Protein kinase" evidence="10">
    <location>
        <begin position="6"/>
        <end position="265"/>
    </location>
</feature>
<accession>A0A917ZQS1</accession>
<gene>
    <name evidence="11" type="ORF">GCM10012280_34430</name>
</gene>
<sequence length="537" mass="56997">MIDGRFELLGRLGSGGMGTVWRARDTMLDREVALKEVRPPDPAMLAADPTAARTLRERVLREARALARLGHPNVVTIHHIVDAPDVPHPWIVMELVVGTSLHERLAQGPLWPNEAARIGRDVLSALRAAHEAGIHHRDVKPANVLLRANGSAVLTDFGIAGLRESTSLTATGELIGSPEYIAPERIRGDEGNPASDLWSLGMMLYVAVEGRHPLRRATSLATLAAVLDEPLPPPMRSGPLTPVLSATLVRDPAARPDAATLDRMLVNAERGPQDAMPRPEPVELDGQWPPPPRTGPRATHDVRDARAGGARTAVIASVVGVAVVSGIVTAVLAFAPFGHGTDKDAAGPAPGTHRSATSKPGPKASKKETGESRSPTSPAPPADTTPSTVSGSLLSPAHIRSVVKSLSPLMGGTRVTDFTVYPQYAIASAPTKADKNLYDRFEYRDSAASRSGPGGTLVFGKETVDLDSVDWDVLPALLRKADKELGVPHPTSRYIIVDPGHLGEAPALRVYVSDEYGGGYLAASLKGEVRRMYPRGG</sequence>
<dbReference type="PROSITE" id="PS50011">
    <property type="entry name" value="PROTEIN_KINASE_DOM"/>
    <property type="match status" value="1"/>
</dbReference>
<dbReference type="PANTHER" id="PTHR43289">
    <property type="entry name" value="MITOGEN-ACTIVATED PROTEIN KINASE KINASE KINASE 20-RELATED"/>
    <property type="match status" value="1"/>
</dbReference>
<reference evidence="11" key="2">
    <citation type="submission" date="2020-09" db="EMBL/GenBank/DDBJ databases">
        <authorList>
            <person name="Sun Q."/>
            <person name="Zhou Y."/>
        </authorList>
    </citation>
    <scope>NUCLEOTIDE SEQUENCE</scope>
    <source>
        <strain evidence="11">CGMCC 4.7201</strain>
    </source>
</reference>
<dbReference type="SMART" id="SM00220">
    <property type="entry name" value="S_TKc"/>
    <property type="match status" value="1"/>
</dbReference>
<dbReference type="GO" id="GO:0005524">
    <property type="term" value="F:ATP binding"/>
    <property type="evidence" value="ECO:0007669"/>
    <property type="project" value="UniProtKB-UniRule"/>
</dbReference>
<keyword evidence="6 7" id="KW-0067">ATP-binding</keyword>
<dbReference type="Proteomes" id="UP000641932">
    <property type="component" value="Unassembled WGS sequence"/>
</dbReference>
<dbReference type="Pfam" id="PF00069">
    <property type="entry name" value="Pkinase"/>
    <property type="match status" value="1"/>
</dbReference>
<evidence type="ECO:0000256" key="2">
    <source>
        <dbReference type="ARBA" id="ARBA00022527"/>
    </source>
</evidence>
<evidence type="ECO:0000256" key="7">
    <source>
        <dbReference type="PROSITE-ProRule" id="PRU10141"/>
    </source>
</evidence>
<dbReference type="Gene3D" id="1.10.510.10">
    <property type="entry name" value="Transferase(Phosphotransferase) domain 1"/>
    <property type="match status" value="1"/>
</dbReference>
<keyword evidence="2" id="KW-0723">Serine/threonine-protein kinase</keyword>
<keyword evidence="5" id="KW-0418">Kinase</keyword>
<dbReference type="GO" id="GO:0004674">
    <property type="term" value="F:protein serine/threonine kinase activity"/>
    <property type="evidence" value="ECO:0007669"/>
    <property type="project" value="UniProtKB-KW"/>
</dbReference>
<feature type="binding site" evidence="7">
    <location>
        <position position="35"/>
    </location>
    <ligand>
        <name>ATP</name>
        <dbReference type="ChEBI" id="CHEBI:30616"/>
    </ligand>
</feature>
<dbReference type="CDD" id="cd14014">
    <property type="entry name" value="STKc_PknB_like"/>
    <property type="match status" value="1"/>
</dbReference>
<dbReference type="PROSITE" id="PS00108">
    <property type="entry name" value="PROTEIN_KINASE_ST"/>
    <property type="match status" value="1"/>
</dbReference>
<dbReference type="InterPro" id="IPR017441">
    <property type="entry name" value="Protein_kinase_ATP_BS"/>
</dbReference>
<dbReference type="InterPro" id="IPR008271">
    <property type="entry name" value="Ser/Thr_kinase_AS"/>
</dbReference>
<protein>
    <recommendedName>
        <fullName evidence="1">non-specific serine/threonine protein kinase</fullName>
        <ecNumber evidence="1">2.7.11.1</ecNumber>
    </recommendedName>
</protein>
<dbReference type="SUPFAM" id="SSF56112">
    <property type="entry name" value="Protein kinase-like (PK-like)"/>
    <property type="match status" value="1"/>
</dbReference>
<evidence type="ECO:0000256" key="5">
    <source>
        <dbReference type="ARBA" id="ARBA00022777"/>
    </source>
</evidence>
<feature type="transmembrane region" description="Helical" evidence="9">
    <location>
        <begin position="313"/>
        <end position="335"/>
    </location>
</feature>
<dbReference type="Gene3D" id="3.30.200.20">
    <property type="entry name" value="Phosphorylase Kinase, domain 1"/>
    <property type="match status" value="1"/>
</dbReference>
<dbReference type="InterPro" id="IPR000719">
    <property type="entry name" value="Prot_kinase_dom"/>
</dbReference>
<evidence type="ECO:0000313" key="12">
    <source>
        <dbReference type="Proteomes" id="UP000641932"/>
    </source>
</evidence>
<keyword evidence="4 7" id="KW-0547">Nucleotide-binding</keyword>
<keyword evidence="9" id="KW-0812">Transmembrane</keyword>
<evidence type="ECO:0000256" key="6">
    <source>
        <dbReference type="ARBA" id="ARBA00022840"/>
    </source>
</evidence>